<name>A0A0R3T053_RODNA</name>
<dbReference type="STRING" id="102285.A0A0R3T053"/>
<dbReference type="AlphaFoldDB" id="A0A0R3T053"/>
<reference evidence="1 2" key="2">
    <citation type="submission" date="2018-11" db="EMBL/GenBank/DDBJ databases">
        <authorList>
            <consortium name="Pathogen Informatics"/>
        </authorList>
    </citation>
    <scope>NUCLEOTIDE SEQUENCE [LARGE SCALE GENOMIC DNA]</scope>
</reference>
<dbReference type="InterPro" id="IPR006616">
    <property type="entry name" value="DM9_repeat"/>
</dbReference>
<organism evidence="3">
    <name type="scientific">Rodentolepis nana</name>
    <name type="common">Dwarf tapeworm</name>
    <name type="synonym">Hymenolepis nana</name>
    <dbReference type="NCBI Taxonomy" id="102285"/>
    <lineage>
        <taxon>Eukaryota</taxon>
        <taxon>Metazoa</taxon>
        <taxon>Spiralia</taxon>
        <taxon>Lophotrochozoa</taxon>
        <taxon>Platyhelminthes</taxon>
        <taxon>Cestoda</taxon>
        <taxon>Eucestoda</taxon>
        <taxon>Cyclophyllidea</taxon>
        <taxon>Hymenolepididae</taxon>
        <taxon>Rodentolepis</taxon>
    </lineage>
</organism>
<gene>
    <name evidence="1" type="ORF">HNAJ_LOCUS165</name>
</gene>
<sequence>MAKVGKGFQIGVSWVPLKGRGVPPGAIDIGDGVYVARGCKDGEQIPGKYVEKYGTCYVSYGGAEHELKECEILCDTCISSTGCCYEWREDSGGNVPKNAIVGGIAEDGEPLYICRAKVDGEKCVGKVHNGHDCAYIPHGGEEHSVEDYKVLCLRKK</sequence>
<evidence type="ECO:0000313" key="1">
    <source>
        <dbReference type="EMBL" id="VDN96024.1"/>
    </source>
</evidence>
<dbReference type="WBParaSite" id="HNAJ_0000016401-mRNA-1">
    <property type="protein sequence ID" value="HNAJ_0000016401-mRNA-1"/>
    <property type="gene ID" value="HNAJ_0000016401"/>
</dbReference>
<dbReference type="SMART" id="SM00696">
    <property type="entry name" value="DM9"/>
    <property type="match status" value="2"/>
</dbReference>
<accession>A0A0R3T053</accession>
<dbReference type="PANTHER" id="PTHR31649">
    <property type="entry name" value="AGAP009604-PA"/>
    <property type="match status" value="1"/>
</dbReference>
<dbReference type="OrthoDB" id="1925699at2759"/>
<evidence type="ECO:0000313" key="2">
    <source>
        <dbReference type="Proteomes" id="UP000278807"/>
    </source>
</evidence>
<dbReference type="EMBL" id="UZAE01000034">
    <property type="protein sequence ID" value="VDN96024.1"/>
    <property type="molecule type" value="Genomic_DNA"/>
</dbReference>
<dbReference type="Proteomes" id="UP000278807">
    <property type="component" value="Unassembled WGS sequence"/>
</dbReference>
<reference evidence="3" key="1">
    <citation type="submission" date="2017-02" db="UniProtKB">
        <authorList>
            <consortium name="WormBaseParasite"/>
        </authorList>
    </citation>
    <scope>IDENTIFICATION</scope>
</reference>
<dbReference type="Pfam" id="PF11901">
    <property type="entry name" value="DM9"/>
    <property type="match status" value="1"/>
</dbReference>
<keyword evidence="2" id="KW-1185">Reference proteome</keyword>
<protein>
    <submittedName>
        <fullName evidence="3">DUF3421 domain-containing protein</fullName>
    </submittedName>
</protein>
<evidence type="ECO:0000313" key="3">
    <source>
        <dbReference type="WBParaSite" id="HNAJ_0000016401-mRNA-1"/>
    </source>
</evidence>
<proteinExistence type="predicted"/>
<dbReference type="PANTHER" id="PTHR31649:SF1">
    <property type="entry name" value="FARNESOIC ACID O-METHYL TRANSFERASE DOMAIN-CONTAINING PROTEIN"/>
    <property type="match status" value="1"/>
</dbReference>